<evidence type="ECO:0000259" key="5">
    <source>
        <dbReference type="PROSITE" id="PS51686"/>
    </source>
</evidence>
<dbReference type="InterPro" id="IPR029063">
    <property type="entry name" value="SAM-dependent_MTases_sf"/>
</dbReference>
<dbReference type="GO" id="GO:0006355">
    <property type="term" value="P:regulation of DNA-templated transcription"/>
    <property type="evidence" value="ECO:0007669"/>
    <property type="project" value="InterPro"/>
</dbReference>
<dbReference type="Pfam" id="PF01189">
    <property type="entry name" value="Methyltr_RsmB-F"/>
    <property type="match status" value="1"/>
</dbReference>
<dbReference type="InterPro" id="IPR049560">
    <property type="entry name" value="MeTrfase_RsmB-F_NOP2_cat"/>
</dbReference>
<accession>A0A6J6FSJ6</accession>
<dbReference type="PANTHER" id="PTHR22807">
    <property type="entry name" value="NOP2 YEAST -RELATED NOL1/NOP2/FMU SUN DOMAIN-CONTAINING"/>
    <property type="match status" value="1"/>
</dbReference>
<dbReference type="Gene3D" id="3.40.50.150">
    <property type="entry name" value="Vaccinia Virus protein VP39"/>
    <property type="match status" value="1"/>
</dbReference>
<dbReference type="CDD" id="cd02440">
    <property type="entry name" value="AdoMet_MTases"/>
    <property type="match status" value="1"/>
</dbReference>
<dbReference type="PANTHER" id="PTHR22807:SF53">
    <property type="entry name" value="RIBOSOMAL RNA SMALL SUBUNIT METHYLTRANSFERASE B-RELATED"/>
    <property type="match status" value="1"/>
</dbReference>
<name>A0A6J6FSJ6_9ZZZZ</name>
<keyword evidence="2" id="KW-0808">Transferase</keyword>
<sequence length="443" mass="48091">MTRSAREIACDVNAEIRVNDAYANLALPRALSQHSLPARDAADATSLTYGCARWIGFLDAVVGCAVDRTLTDVDGDVLDILRLGALELLINSAPPHVVNEWVNIAKKRTPRASGFVNATLRRVSRATAEEWRERLSNELEGDERIVALTSHPAWIVRSFESVLDSAEVRELIDANNTPAVPTMIALPGLAEPPLTSERGELSPFAFRAQQGNIALVPGVREGAVRVQDEGSQIAALLLAHAAPIDEGERWLDLCAGPGGKSALMAALLAQHNGLLVANEPHEHRAELVRTALKPFGDTTQVVSVDGRDIRTEFDSPFSRILVDAPCSGLGALRRRPEARWRKREDDLIGLTLLQRDLLHSAIDATSVGGFVAYVTCSPDPRETVDVVTAVMTVRGDVAIVDTPSVLQEIAPSVEGARRGTAVQLWPHRHNTDAMFIQLLTRTR</sequence>
<dbReference type="InterPro" id="IPR001678">
    <property type="entry name" value="MeTrfase_RsmB-F_NOP2_dom"/>
</dbReference>
<dbReference type="AlphaFoldDB" id="A0A6J6FSJ6"/>
<proteinExistence type="predicted"/>
<dbReference type="InterPro" id="IPR023267">
    <property type="entry name" value="RCMT"/>
</dbReference>
<dbReference type="Gene3D" id="1.10.940.10">
    <property type="entry name" value="NusB-like"/>
    <property type="match status" value="1"/>
</dbReference>
<evidence type="ECO:0000256" key="4">
    <source>
        <dbReference type="ARBA" id="ARBA00022884"/>
    </source>
</evidence>
<dbReference type="PROSITE" id="PS51686">
    <property type="entry name" value="SAM_MT_RSMB_NOP"/>
    <property type="match status" value="1"/>
</dbReference>
<evidence type="ECO:0000256" key="3">
    <source>
        <dbReference type="ARBA" id="ARBA00022691"/>
    </source>
</evidence>
<dbReference type="Pfam" id="PF01029">
    <property type="entry name" value="NusB"/>
    <property type="match status" value="1"/>
</dbReference>
<evidence type="ECO:0000256" key="1">
    <source>
        <dbReference type="ARBA" id="ARBA00022603"/>
    </source>
</evidence>
<dbReference type="SUPFAM" id="SSF48013">
    <property type="entry name" value="NusB-like"/>
    <property type="match status" value="1"/>
</dbReference>
<evidence type="ECO:0000256" key="2">
    <source>
        <dbReference type="ARBA" id="ARBA00022679"/>
    </source>
</evidence>
<dbReference type="GO" id="GO:0003723">
    <property type="term" value="F:RNA binding"/>
    <property type="evidence" value="ECO:0007669"/>
    <property type="project" value="UniProtKB-KW"/>
</dbReference>
<organism evidence="6">
    <name type="scientific">freshwater metagenome</name>
    <dbReference type="NCBI Taxonomy" id="449393"/>
    <lineage>
        <taxon>unclassified sequences</taxon>
        <taxon>metagenomes</taxon>
        <taxon>ecological metagenomes</taxon>
    </lineage>
</organism>
<keyword evidence="3" id="KW-0949">S-adenosyl-L-methionine</keyword>
<dbReference type="GO" id="GO:0008173">
    <property type="term" value="F:RNA methyltransferase activity"/>
    <property type="evidence" value="ECO:0007669"/>
    <property type="project" value="InterPro"/>
</dbReference>
<dbReference type="InterPro" id="IPR006027">
    <property type="entry name" value="NusB_RsmB_TIM44"/>
</dbReference>
<dbReference type="SUPFAM" id="SSF53335">
    <property type="entry name" value="S-adenosyl-L-methionine-dependent methyltransferases"/>
    <property type="match status" value="1"/>
</dbReference>
<reference evidence="6" key="1">
    <citation type="submission" date="2020-05" db="EMBL/GenBank/DDBJ databases">
        <authorList>
            <person name="Chiriac C."/>
            <person name="Salcher M."/>
            <person name="Ghai R."/>
            <person name="Kavagutti S V."/>
        </authorList>
    </citation>
    <scope>NUCLEOTIDE SEQUENCE</scope>
</reference>
<dbReference type="GO" id="GO:0001510">
    <property type="term" value="P:RNA methylation"/>
    <property type="evidence" value="ECO:0007669"/>
    <property type="project" value="InterPro"/>
</dbReference>
<dbReference type="PRINTS" id="PR02008">
    <property type="entry name" value="RCMTFAMILY"/>
</dbReference>
<evidence type="ECO:0000313" key="6">
    <source>
        <dbReference type="EMBL" id="CAB4590609.1"/>
    </source>
</evidence>
<dbReference type="EMBL" id="CAEZUE010000049">
    <property type="protein sequence ID" value="CAB4590609.1"/>
    <property type="molecule type" value="Genomic_DNA"/>
</dbReference>
<gene>
    <name evidence="6" type="ORF">UFOPK1788_00505</name>
</gene>
<feature type="domain" description="SAM-dependent MTase RsmB/NOP-type" evidence="5">
    <location>
        <begin position="144"/>
        <end position="442"/>
    </location>
</feature>
<protein>
    <submittedName>
        <fullName evidence="6">Unannotated protein</fullName>
    </submittedName>
</protein>
<keyword evidence="4" id="KW-0694">RNA-binding</keyword>
<dbReference type="InterPro" id="IPR035926">
    <property type="entry name" value="NusB-like_sf"/>
</dbReference>
<keyword evidence="1" id="KW-0489">Methyltransferase</keyword>